<keyword evidence="2" id="KW-1185">Reference proteome</keyword>
<evidence type="ECO:0000313" key="1">
    <source>
        <dbReference type="EMBL" id="ADI65626.1"/>
    </source>
</evidence>
<dbReference type="Proteomes" id="UP000001511">
    <property type="component" value="Chromosome"/>
</dbReference>
<dbReference type="EMBL" id="CP002059">
    <property type="protein sequence ID" value="ADI65626.1"/>
    <property type="molecule type" value="Genomic_DNA"/>
</dbReference>
<dbReference type="KEGG" id="naz:Aazo_4241"/>
<reference evidence="1 2" key="1">
    <citation type="journal article" date="2010" name="PLoS ONE">
        <title>Genome erosion in a nitrogen-fixing vertically transmitted endosymbiotic multicellular cyanobacterium.</title>
        <authorList>
            <person name="Ran L."/>
            <person name="Larsson J."/>
            <person name="Vigil-Stenman T."/>
            <person name="Nylander J.A."/>
            <person name="Ininbergs K."/>
            <person name="Zheng W.W."/>
            <person name="Lapidus A."/>
            <person name="Lowry S."/>
            <person name="Haselkorn R."/>
            <person name="Bergman B."/>
        </authorList>
    </citation>
    <scope>NUCLEOTIDE SEQUENCE [LARGE SCALE GENOMIC DNA]</scope>
    <source>
        <strain evidence="1 2">0708</strain>
    </source>
</reference>
<dbReference type="HOGENOM" id="CLU_2539200_0_0_3"/>
<accession>D7DW55</accession>
<organism evidence="1 2">
    <name type="scientific">Nostoc azollae (strain 0708)</name>
    <name type="common">Anabaena azollae (strain 0708)</name>
    <dbReference type="NCBI Taxonomy" id="551115"/>
    <lineage>
        <taxon>Bacteria</taxon>
        <taxon>Bacillati</taxon>
        <taxon>Cyanobacteriota</taxon>
        <taxon>Cyanophyceae</taxon>
        <taxon>Nostocales</taxon>
        <taxon>Nostocaceae</taxon>
        <taxon>Trichormus</taxon>
    </lineage>
</organism>
<sequence>MLKVPTLNDYLTDFIRIFRLWQQITGGSGLDLLKNFVKAKQGKIEIYSQDSSKELYQSTPTFFEGTLINITINTTIKCEANYY</sequence>
<proteinExistence type="predicted"/>
<protein>
    <submittedName>
        <fullName evidence="1">Uncharacterized protein</fullName>
    </submittedName>
</protein>
<gene>
    <name evidence="1" type="ordered locus">Aazo_4241</name>
</gene>
<dbReference type="AlphaFoldDB" id="D7DW55"/>
<evidence type="ECO:0000313" key="2">
    <source>
        <dbReference type="Proteomes" id="UP000001511"/>
    </source>
</evidence>
<name>D7DW55_NOSA0</name>